<dbReference type="Pfam" id="PF00535">
    <property type="entry name" value="Glycos_transf_2"/>
    <property type="match status" value="1"/>
</dbReference>
<evidence type="ECO:0000313" key="3">
    <source>
        <dbReference type="Proteomes" id="UP000248703"/>
    </source>
</evidence>
<dbReference type="EMBL" id="QLLO01000001">
    <property type="protein sequence ID" value="RAJ17915.1"/>
    <property type="molecule type" value="Genomic_DNA"/>
</dbReference>
<organism evidence="2 3">
    <name type="scientific">Olleya aquimaris</name>
    <dbReference type="NCBI Taxonomy" id="639310"/>
    <lineage>
        <taxon>Bacteria</taxon>
        <taxon>Pseudomonadati</taxon>
        <taxon>Bacteroidota</taxon>
        <taxon>Flavobacteriia</taxon>
        <taxon>Flavobacteriales</taxon>
        <taxon>Flavobacteriaceae</taxon>
    </lineage>
</organism>
<dbReference type="Proteomes" id="UP000248703">
    <property type="component" value="Unassembled WGS sequence"/>
</dbReference>
<dbReference type="InterPro" id="IPR029044">
    <property type="entry name" value="Nucleotide-diphossugar_trans"/>
</dbReference>
<evidence type="ECO:0000313" key="2">
    <source>
        <dbReference type="EMBL" id="RAJ17915.1"/>
    </source>
</evidence>
<gene>
    <name evidence="2" type="ORF">LY08_00185</name>
</gene>
<name>A0A327RNN1_9FLAO</name>
<dbReference type="CDD" id="cd00761">
    <property type="entry name" value="Glyco_tranf_GTA_type"/>
    <property type="match status" value="1"/>
</dbReference>
<accession>A0A327RNN1</accession>
<proteinExistence type="predicted"/>
<dbReference type="SUPFAM" id="SSF53448">
    <property type="entry name" value="Nucleotide-diphospho-sugar transferases"/>
    <property type="match status" value="1"/>
</dbReference>
<dbReference type="PANTHER" id="PTHR22916:SF3">
    <property type="entry name" value="UDP-GLCNAC:BETAGAL BETA-1,3-N-ACETYLGLUCOSAMINYLTRANSFERASE-LIKE PROTEIN 1"/>
    <property type="match status" value="1"/>
</dbReference>
<feature type="domain" description="Glycosyltransferase 2-like" evidence="1">
    <location>
        <begin position="17"/>
        <end position="147"/>
    </location>
</feature>
<dbReference type="PANTHER" id="PTHR22916">
    <property type="entry name" value="GLYCOSYLTRANSFERASE"/>
    <property type="match status" value="1"/>
</dbReference>
<dbReference type="Gene3D" id="3.90.550.10">
    <property type="entry name" value="Spore Coat Polysaccharide Biosynthesis Protein SpsA, Chain A"/>
    <property type="match status" value="1"/>
</dbReference>
<evidence type="ECO:0000259" key="1">
    <source>
        <dbReference type="Pfam" id="PF00535"/>
    </source>
</evidence>
<reference evidence="2 3" key="1">
    <citation type="submission" date="2018-06" db="EMBL/GenBank/DDBJ databases">
        <title>Genomic Encyclopedia of Archaeal and Bacterial Type Strains, Phase II (KMG-II): from individual species to whole genera.</title>
        <authorList>
            <person name="Goeker M."/>
        </authorList>
    </citation>
    <scope>NUCLEOTIDE SEQUENCE [LARGE SCALE GENOMIC DNA]</scope>
    <source>
        <strain evidence="2 3">DSM 24464</strain>
    </source>
</reference>
<comment type="caution">
    <text evidence="2">The sequence shown here is derived from an EMBL/GenBank/DDBJ whole genome shotgun (WGS) entry which is preliminary data.</text>
</comment>
<protein>
    <recommendedName>
        <fullName evidence="1">Glycosyltransferase 2-like domain-containing protein</fullName>
    </recommendedName>
</protein>
<dbReference type="AlphaFoldDB" id="A0A327RNN1"/>
<dbReference type="RefSeq" id="WP_170120590.1">
    <property type="nucleotide sequence ID" value="NZ_QLLO01000001.1"/>
</dbReference>
<dbReference type="GO" id="GO:0016758">
    <property type="term" value="F:hexosyltransferase activity"/>
    <property type="evidence" value="ECO:0007669"/>
    <property type="project" value="UniProtKB-ARBA"/>
</dbReference>
<dbReference type="InterPro" id="IPR001173">
    <property type="entry name" value="Glyco_trans_2-like"/>
</dbReference>
<sequence>MSLRDKKKPIKVKSLVSIITPLYNSEAFIEDTINSVLHQTYTNWELILIDDCSTDNTIAIAEKLVSKYTNIKLLKNQINSGAAVSRNKGIHEANGHFIAFLDADDVWKPNKLDVQVNFMQTNNCDVSFSSYEQINEAGQPLNKLVKALPSLSYNKYLKTNYIGNLTGMYNTSSLGKITSPNLRKRQDWLLWLAAIKTSGKPALGIQESLAFYRVRANSISSNKLEMLKYNYLVYKKGLGFSTLKSLYRMILFIWEQFFVKSKLIVSIDKK</sequence>
<keyword evidence="3" id="KW-1185">Reference proteome</keyword>